<gene>
    <name evidence="1" type="ORF">CWR48_05035</name>
</gene>
<reference evidence="2" key="1">
    <citation type="submission" date="2017-11" db="EMBL/GenBank/DDBJ databases">
        <authorList>
            <person name="Zhu W."/>
        </authorList>
    </citation>
    <scope>NUCLEOTIDE SEQUENCE [LARGE SCALE GENOMIC DNA]</scope>
    <source>
        <strain evidence="2">CAU 1183</strain>
    </source>
</reference>
<evidence type="ECO:0000313" key="1">
    <source>
        <dbReference type="EMBL" id="RDW20090.1"/>
    </source>
</evidence>
<evidence type="ECO:0000313" key="2">
    <source>
        <dbReference type="Proteomes" id="UP000257143"/>
    </source>
</evidence>
<name>A0A3D8PVA2_9BACI</name>
<dbReference type="AlphaFoldDB" id="A0A3D8PVA2"/>
<evidence type="ECO:0008006" key="3">
    <source>
        <dbReference type="Google" id="ProtNLM"/>
    </source>
</evidence>
<organism evidence="1 2">
    <name type="scientific">Oceanobacillus arenosus</name>
    <dbReference type="NCBI Taxonomy" id="1229153"/>
    <lineage>
        <taxon>Bacteria</taxon>
        <taxon>Bacillati</taxon>
        <taxon>Bacillota</taxon>
        <taxon>Bacilli</taxon>
        <taxon>Bacillales</taxon>
        <taxon>Bacillaceae</taxon>
        <taxon>Oceanobacillus</taxon>
    </lineage>
</organism>
<dbReference type="EMBL" id="PIOC01000010">
    <property type="protein sequence ID" value="RDW20090.1"/>
    <property type="molecule type" value="Genomic_DNA"/>
</dbReference>
<protein>
    <recommendedName>
        <fullName evidence="3">Uracil-DNA glycosylase-like domain-containing protein</fullName>
    </recommendedName>
</protein>
<keyword evidence="2" id="KW-1185">Reference proteome</keyword>
<accession>A0A3D8PVA2</accession>
<comment type="caution">
    <text evidence="1">The sequence shown here is derived from an EMBL/GenBank/DDBJ whole genome shotgun (WGS) entry which is preliminary data.</text>
</comment>
<proteinExistence type="predicted"/>
<dbReference type="Proteomes" id="UP000257143">
    <property type="component" value="Unassembled WGS sequence"/>
</dbReference>
<sequence length="105" mass="12066">MFNGWAQSFLQKLIDVVASEPSIIVSFGRTNFKYLKQLFPNDAVINKSKKRYHINKNGEQKITTYWLGNFNKHKLIGLSVNLGDPRNFSTSNLNELGKDIAKEIY</sequence>